<gene>
    <name evidence="2" type="ORF">NYPRO_LOCUS21426</name>
</gene>
<feature type="compositionally biased region" description="Low complexity" evidence="1">
    <location>
        <begin position="95"/>
        <end position="124"/>
    </location>
</feature>
<protein>
    <submittedName>
        <fullName evidence="2">(raccoon dog) hypothetical protein</fullName>
    </submittedName>
</protein>
<name>A0A811ZJ07_NYCPR</name>
<dbReference type="AlphaFoldDB" id="A0A811ZJ07"/>
<feature type="region of interest" description="Disordered" evidence="1">
    <location>
        <begin position="36"/>
        <end position="190"/>
    </location>
</feature>
<evidence type="ECO:0000313" key="3">
    <source>
        <dbReference type="Proteomes" id="UP000645828"/>
    </source>
</evidence>
<feature type="compositionally biased region" description="Basic residues" evidence="1">
    <location>
        <begin position="141"/>
        <end position="156"/>
    </location>
</feature>
<dbReference type="EMBL" id="CAJHUB010000768">
    <property type="protein sequence ID" value="CAD7688633.1"/>
    <property type="molecule type" value="Genomic_DNA"/>
</dbReference>
<evidence type="ECO:0000256" key="1">
    <source>
        <dbReference type="SAM" id="MobiDB-lite"/>
    </source>
</evidence>
<reference evidence="2" key="1">
    <citation type="submission" date="2020-12" db="EMBL/GenBank/DDBJ databases">
        <authorList>
            <consortium name="Molecular Ecology Group"/>
        </authorList>
    </citation>
    <scope>NUCLEOTIDE SEQUENCE</scope>
    <source>
        <strain evidence="2">TBG_1078</strain>
    </source>
</reference>
<feature type="compositionally biased region" description="Basic and acidic residues" evidence="1">
    <location>
        <begin position="157"/>
        <end position="168"/>
    </location>
</feature>
<keyword evidence="3" id="KW-1185">Reference proteome</keyword>
<proteinExistence type="predicted"/>
<evidence type="ECO:0000313" key="2">
    <source>
        <dbReference type="EMBL" id="CAD7688633.1"/>
    </source>
</evidence>
<organism evidence="2 3">
    <name type="scientific">Nyctereutes procyonoides</name>
    <name type="common">Raccoon dog</name>
    <name type="synonym">Canis procyonoides</name>
    <dbReference type="NCBI Taxonomy" id="34880"/>
    <lineage>
        <taxon>Eukaryota</taxon>
        <taxon>Metazoa</taxon>
        <taxon>Chordata</taxon>
        <taxon>Craniata</taxon>
        <taxon>Vertebrata</taxon>
        <taxon>Euteleostomi</taxon>
        <taxon>Mammalia</taxon>
        <taxon>Eutheria</taxon>
        <taxon>Laurasiatheria</taxon>
        <taxon>Carnivora</taxon>
        <taxon>Caniformia</taxon>
        <taxon>Canidae</taxon>
        <taxon>Nyctereutes</taxon>
    </lineage>
</organism>
<accession>A0A811ZJ07</accession>
<sequence>MVDSSLQGKTYALKADITELGREGFSGLCYAPAAGAGGPGRADALRGPRRATRPAALRPPPAARRPGPRAHLLPLPHPRGRAPRSAPGLPGSRRACASAAAAAAAAAPALQPAPPRAHGARAPHFLSPEPGPADHSPGQGRVRRRRRRRRRRGRGRGRTDAPTDDRARAGAAGQGGAAGRGQVVCEKRRH</sequence>
<dbReference type="Proteomes" id="UP000645828">
    <property type="component" value="Unassembled WGS sequence"/>
</dbReference>
<comment type="caution">
    <text evidence="2">The sequence shown here is derived from an EMBL/GenBank/DDBJ whole genome shotgun (WGS) entry which is preliminary data.</text>
</comment>